<proteinExistence type="predicted"/>
<protein>
    <submittedName>
        <fullName evidence="1">Uncharacterized protein</fullName>
    </submittedName>
</protein>
<comment type="caution">
    <text evidence="1">The sequence shown here is derived from an EMBL/GenBank/DDBJ whole genome shotgun (WGS) entry which is preliminary data.</text>
</comment>
<organism evidence="1 2">
    <name type="scientific">Mycena albidolilacea</name>
    <dbReference type="NCBI Taxonomy" id="1033008"/>
    <lineage>
        <taxon>Eukaryota</taxon>
        <taxon>Fungi</taxon>
        <taxon>Dikarya</taxon>
        <taxon>Basidiomycota</taxon>
        <taxon>Agaricomycotina</taxon>
        <taxon>Agaricomycetes</taxon>
        <taxon>Agaricomycetidae</taxon>
        <taxon>Agaricales</taxon>
        <taxon>Marasmiineae</taxon>
        <taxon>Mycenaceae</taxon>
        <taxon>Mycena</taxon>
    </lineage>
</organism>
<sequence>MFGVRGYDTAAACFYRIYELAVTRDNVRFREYFCHRPWPIASFPDPCDSNPRRAAFLTTLTRILCASFNERIERGLPRDAPAYIADFEALRAQKILGRPPSWAAKVMPLVEPLVLSRGDALEFSDELRDIGIIMKASHSSFT</sequence>
<accession>A0AAD6Z2T9</accession>
<name>A0AAD6Z2T9_9AGAR</name>
<gene>
    <name evidence="1" type="ORF">DFH08DRAFT_1054977</name>
</gene>
<keyword evidence="2" id="KW-1185">Reference proteome</keyword>
<evidence type="ECO:0000313" key="2">
    <source>
        <dbReference type="Proteomes" id="UP001218218"/>
    </source>
</evidence>
<dbReference type="EMBL" id="JARIHO010000096">
    <property type="protein sequence ID" value="KAJ7305525.1"/>
    <property type="molecule type" value="Genomic_DNA"/>
</dbReference>
<reference evidence="1" key="1">
    <citation type="submission" date="2023-03" db="EMBL/GenBank/DDBJ databases">
        <title>Massive genome expansion in bonnet fungi (Mycena s.s.) driven by repeated elements and novel gene families across ecological guilds.</title>
        <authorList>
            <consortium name="Lawrence Berkeley National Laboratory"/>
            <person name="Harder C.B."/>
            <person name="Miyauchi S."/>
            <person name="Viragh M."/>
            <person name="Kuo A."/>
            <person name="Thoen E."/>
            <person name="Andreopoulos B."/>
            <person name="Lu D."/>
            <person name="Skrede I."/>
            <person name="Drula E."/>
            <person name="Henrissat B."/>
            <person name="Morin E."/>
            <person name="Kohler A."/>
            <person name="Barry K."/>
            <person name="LaButti K."/>
            <person name="Morin E."/>
            <person name="Salamov A."/>
            <person name="Lipzen A."/>
            <person name="Mereny Z."/>
            <person name="Hegedus B."/>
            <person name="Baldrian P."/>
            <person name="Stursova M."/>
            <person name="Weitz H."/>
            <person name="Taylor A."/>
            <person name="Grigoriev I.V."/>
            <person name="Nagy L.G."/>
            <person name="Martin F."/>
            <person name="Kauserud H."/>
        </authorList>
    </citation>
    <scope>NUCLEOTIDE SEQUENCE</scope>
    <source>
        <strain evidence="1">CBHHK002</strain>
    </source>
</reference>
<dbReference type="Proteomes" id="UP001218218">
    <property type="component" value="Unassembled WGS sequence"/>
</dbReference>
<evidence type="ECO:0000313" key="1">
    <source>
        <dbReference type="EMBL" id="KAJ7305525.1"/>
    </source>
</evidence>
<dbReference type="AlphaFoldDB" id="A0AAD6Z2T9"/>